<name>A0A4C2A0P1_EUMVA</name>
<evidence type="ECO:0000313" key="3">
    <source>
        <dbReference type="Proteomes" id="UP000299102"/>
    </source>
</evidence>
<feature type="region of interest" description="Disordered" evidence="1">
    <location>
        <begin position="242"/>
        <end position="271"/>
    </location>
</feature>
<dbReference type="EMBL" id="BGZK01002302">
    <property type="protein sequence ID" value="GBP92723.1"/>
    <property type="molecule type" value="Genomic_DNA"/>
</dbReference>
<evidence type="ECO:0000313" key="2">
    <source>
        <dbReference type="EMBL" id="GBP92723.1"/>
    </source>
</evidence>
<comment type="caution">
    <text evidence="2">The sequence shown here is derived from an EMBL/GenBank/DDBJ whole genome shotgun (WGS) entry which is preliminary data.</text>
</comment>
<dbReference type="AlphaFoldDB" id="A0A4C2A0P1"/>
<dbReference type="Proteomes" id="UP000299102">
    <property type="component" value="Unassembled WGS sequence"/>
</dbReference>
<sequence length="341" mass="38918">MRAVTLRLRETFGPLDSESSHSPHTQISDGSSYIVEASNDRYHQRICDRGLNLLSKGWRDRFRSSPDQSVNSLVIRTELDTLMSVAGAPDHGAALARDIAQSWERDPQNKMRIYIKSTQPLQPFHLRMQGSTLAVYSGRCPSRGLLTPLSPVDVSGRGPSAGRAPRVTRRSVSFKPYSRRRFTSTELEYYVRLQRNRLNEHDIALASGNHFGHVTSCQRKNARAAYRFTGGRRCARASSNHQRNLPGFHIGVHEPRKPSTHGSQKEVRQEARDRPELISILLLKDLTVHWRGQQLAMTHENFPYGPLKNWNTNIDEAKKESVMRKPLMWKVKGDVRRKTLH</sequence>
<proteinExistence type="predicted"/>
<accession>A0A4C2A0P1</accession>
<keyword evidence="3" id="KW-1185">Reference proteome</keyword>
<reference evidence="2 3" key="1">
    <citation type="journal article" date="2019" name="Commun. Biol.">
        <title>The bagworm genome reveals a unique fibroin gene that provides high tensile strength.</title>
        <authorList>
            <person name="Kono N."/>
            <person name="Nakamura H."/>
            <person name="Ohtoshi R."/>
            <person name="Tomita M."/>
            <person name="Numata K."/>
            <person name="Arakawa K."/>
        </authorList>
    </citation>
    <scope>NUCLEOTIDE SEQUENCE [LARGE SCALE GENOMIC DNA]</scope>
</reference>
<evidence type="ECO:0000256" key="1">
    <source>
        <dbReference type="SAM" id="MobiDB-lite"/>
    </source>
</evidence>
<gene>
    <name evidence="2" type="ORF">EVAR_66044_1</name>
</gene>
<protein>
    <submittedName>
        <fullName evidence="2">Uncharacterized protein</fullName>
    </submittedName>
</protein>
<organism evidence="2 3">
    <name type="scientific">Eumeta variegata</name>
    <name type="common">Bagworm moth</name>
    <name type="synonym">Eumeta japonica</name>
    <dbReference type="NCBI Taxonomy" id="151549"/>
    <lineage>
        <taxon>Eukaryota</taxon>
        <taxon>Metazoa</taxon>
        <taxon>Ecdysozoa</taxon>
        <taxon>Arthropoda</taxon>
        <taxon>Hexapoda</taxon>
        <taxon>Insecta</taxon>
        <taxon>Pterygota</taxon>
        <taxon>Neoptera</taxon>
        <taxon>Endopterygota</taxon>
        <taxon>Lepidoptera</taxon>
        <taxon>Glossata</taxon>
        <taxon>Ditrysia</taxon>
        <taxon>Tineoidea</taxon>
        <taxon>Psychidae</taxon>
        <taxon>Oiketicinae</taxon>
        <taxon>Eumeta</taxon>
    </lineage>
</organism>
<feature type="compositionally biased region" description="Basic and acidic residues" evidence="1">
    <location>
        <begin position="251"/>
        <end position="271"/>
    </location>
</feature>